<keyword evidence="5 10" id="KW-0132">Cell division</keyword>
<proteinExistence type="inferred from homology"/>
<dbReference type="InterPro" id="IPR007673">
    <property type="entry name" value="Condensin_cplx_su1"/>
</dbReference>
<dbReference type="PIRSF" id="PIRSF017127">
    <property type="entry name" value="Condensin_D2"/>
    <property type="match status" value="1"/>
</dbReference>
<feature type="compositionally biased region" description="Basic residues" evidence="11">
    <location>
        <begin position="976"/>
        <end position="991"/>
    </location>
</feature>
<evidence type="ECO:0000256" key="7">
    <source>
        <dbReference type="ARBA" id="ARBA00023067"/>
    </source>
</evidence>
<feature type="domain" description="Condensin complex subunit 1 N-terminal" evidence="13">
    <location>
        <begin position="74"/>
        <end position="231"/>
    </location>
</feature>
<feature type="region of interest" description="Disordered" evidence="11">
    <location>
        <begin position="1335"/>
        <end position="1400"/>
    </location>
</feature>
<dbReference type="GO" id="GO:0051301">
    <property type="term" value="P:cell division"/>
    <property type="evidence" value="ECO:0007669"/>
    <property type="project" value="UniProtKB-KW"/>
</dbReference>
<evidence type="ECO:0000256" key="10">
    <source>
        <dbReference type="PIRNR" id="PIRNR017127"/>
    </source>
</evidence>
<evidence type="ECO:0000259" key="13">
    <source>
        <dbReference type="Pfam" id="PF12922"/>
    </source>
</evidence>
<dbReference type="Gene3D" id="1.25.10.10">
    <property type="entry name" value="Leucine-rich Repeat Variant"/>
    <property type="match status" value="2"/>
</dbReference>
<comment type="subcellular location">
    <subcellularLocation>
        <location evidence="2">Chromosome</location>
    </subcellularLocation>
    <subcellularLocation>
        <location evidence="1">Nucleus</location>
    </subcellularLocation>
</comment>
<feature type="compositionally biased region" description="Basic residues" evidence="11">
    <location>
        <begin position="1375"/>
        <end position="1384"/>
    </location>
</feature>
<evidence type="ECO:0000313" key="14">
    <source>
        <dbReference type="EMBL" id="KAK7862074.1"/>
    </source>
</evidence>
<comment type="caution">
    <text evidence="14">The sequence shown here is derived from an EMBL/GenBank/DDBJ whole genome shotgun (WGS) entry which is preliminary data.</text>
</comment>
<sequence length="1400" mass="157804">MLDFVIPISRDDLLSCHSDRYVARNIVGQDELIQKFSGCSNALRNNGYKFILDNFDTLVSLNIHFQRLSWENSMKGWSIIKRGMKAMVDELKEILHPNRELEEAVRKPAANSTKMLVYLLTQTVAGFEERIKRIGDGRVKKKGSQNSFPEQLEWQDNLEEAVMLTHELLHLPLIWLWDPPVPSTEESFYHLISNMAFAVLENPASVTSRMSHVKETLLHILGIMVIRYNYKISIVLRMVDVLNRVEHIAPSLALGVKILHDDYNCHSIVREIMKEIIESYSSEVMPQASRNHGVFFAELAELVPKSLKEHLPMILPLLENEQVPLRNGILSAMCAVVLNCLSHDDMTVVDRRQRDELLDYMLDYIYDPNAFVRAKVISLWRRLLEEGAVPQTLRCNVLEATSGRIVDTASSVRKAAIQLVTVFLELNPASAKLGTEILQEQLEKERNELMAMCDKYREGNPREMFWLEMQANVETVLREHFEKEESDDPLDSIGGEQGGDENGNDDNEDEKEEEDENPDDLLSSVHGAMCEALEKKKFIKAYKCVTRIEHLAPECIVKKKESGIKGKVNFYLLLLGSFYSYEKLSVQALAKDIQDTPIEKEELQNLTAKQHFVAYLEDSLNFVNQMENALMLLQKLLSWSISHVGSGINEGIADAVRLVEVAHVGGVPRAKNCMTTVLQLMLHQPEAPVISAIAATAKTVYFQNTRSDGMSRAERIVASLMKLLAELTMGEAQAVEELMKEWVKNGDITGSCVQAMWEIFLHPERASEPKDVLSRRLLALALLRMVAPVLPERVRALVPEIATHIFSASDVRTLNLEIASEACAVLSSTCPIIQHNHTAPVSSIRLPLDHILFKELGNMLKSAIWIKESDYFVPLAINAVNLVYVFCLSPEPFVEDVLKSILCSLQEKKQNALNCISQGMDNTEDECPSQMPVIPCFALGRFLAVIGHVAMMQMVFMDTAVYSKIRSVEETDKIQKNQKRTQAKKRAKRSTASKSMGNVSVIEAENPSSDSTSASTNGVEEGEEGTQAEDVVSESIRQFCENEMFRSDRLLGQLLPLVVNVVSKPKKYAEPNVQRTALLALSKMMMVSSTVCADNIQLFVTVMSNSTDPDTRAMAIIAIADITLRFPNIVEPWSKHIYKRLQDCSEEVRLTTILILSRLVMCDMIKVRGQISDLALCICDKNSTIANAAKSFFNELSKKHNVLYNVLPDIISGLCSSELPEERFNEITKFVFGLIKREKQIEVLVEKLCQRFQLISTDRQACDLAFCLTLLHYNQRALGRLTDQLQLYADKLHIDKVYNYFQNIVQSHTKSTTKPEIKSAAEELNAAIEQVLKVRTEDPDQEVPLPPSSTKARATPRNPRASSRGRATPSSTAKSGRRRVRRKVVWSSSDEELPEIPESP</sequence>
<dbReference type="InterPro" id="IPR016024">
    <property type="entry name" value="ARM-type_fold"/>
</dbReference>
<protein>
    <recommendedName>
        <fullName evidence="10">Condensin complex subunit 1</fullName>
    </recommendedName>
</protein>
<evidence type="ECO:0000256" key="11">
    <source>
        <dbReference type="SAM" id="MobiDB-lite"/>
    </source>
</evidence>
<feature type="compositionally biased region" description="Acidic residues" evidence="11">
    <location>
        <begin position="498"/>
        <end position="519"/>
    </location>
</feature>
<comment type="function">
    <text evidence="10">Regulatory subunit of the condensin complex, a complex required for conversion of interphase chromatin into mitotic-like condense chromosomes. The condensin complex probably introduces positive supercoils into relaxed DNA in the presence of type I topoisomerases and converts nicked DNA into positive knotted forms in the presence of type II topoisomerases.</text>
</comment>
<evidence type="ECO:0000313" key="15">
    <source>
        <dbReference type="Proteomes" id="UP001378592"/>
    </source>
</evidence>
<dbReference type="GO" id="GO:0000779">
    <property type="term" value="C:condensed chromosome, centromeric region"/>
    <property type="evidence" value="ECO:0007669"/>
    <property type="project" value="TreeGrafter"/>
</dbReference>
<dbReference type="Proteomes" id="UP001378592">
    <property type="component" value="Unassembled WGS sequence"/>
</dbReference>
<organism evidence="14 15">
    <name type="scientific">Gryllus longicercus</name>
    <dbReference type="NCBI Taxonomy" id="2509291"/>
    <lineage>
        <taxon>Eukaryota</taxon>
        <taxon>Metazoa</taxon>
        <taxon>Ecdysozoa</taxon>
        <taxon>Arthropoda</taxon>
        <taxon>Hexapoda</taxon>
        <taxon>Insecta</taxon>
        <taxon>Pterygota</taxon>
        <taxon>Neoptera</taxon>
        <taxon>Polyneoptera</taxon>
        <taxon>Orthoptera</taxon>
        <taxon>Ensifera</taxon>
        <taxon>Gryllidea</taxon>
        <taxon>Grylloidea</taxon>
        <taxon>Gryllidae</taxon>
        <taxon>Gryllinae</taxon>
        <taxon>Gryllus</taxon>
    </lineage>
</organism>
<dbReference type="GO" id="GO:0005634">
    <property type="term" value="C:nucleus"/>
    <property type="evidence" value="ECO:0007669"/>
    <property type="project" value="UniProtKB-SubCell"/>
</dbReference>
<dbReference type="SUPFAM" id="SSF48371">
    <property type="entry name" value="ARM repeat"/>
    <property type="match status" value="1"/>
</dbReference>
<accession>A0AAN9VQ45</accession>
<keyword evidence="7 10" id="KW-0226">DNA condensation</keyword>
<feature type="region of interest" description="Disordered" evidence="11">
    <location>
        <begin position="482"/>
        <end position="522"/>
    </location>
</feature>
<evidence type="ECO:0000256" key="3">
    <source>
        <dbReference type="ARBA" id="ARBA00009606"/>
    </source>
</evidence>
<evidence type="ECO:0000256" key="2">
    <source>
        <dbReference type="ARBA" id="ARBA00004286"/>
    </source>
</evidence>
<keyword evidence="8" id="KW-0539">Nucleus</keyword>
<evidence type="ECO:0000256" key="1">
    <source>
        <dbReference type="ARBA" id="ARBA00004123"/>
    </source>
</evidence>
<feature type="domain" description="Condensin complex subunit 1 C-terminal" evidence="12">
    <location>
        <begin position="1112"/>
        <end position="1268"/>
    </location>
</feature>
<dbReference type="EMBL" id="JAZDUA010000289">
    <property type="protein sequence ID" value="KAK7862074.1"/>
    <property type="molecule type" value="Genomic_DNA"/>
</dbReference>
<dbReference type="InterPro" id="IPR032682">
    <property type="entry name" value="Cnd1_C"/>
</dbReference>
<feature type="compositionally biased region" description="Polar residues" evidence="11">
    <location>
        <begin position="1006"/>
        <end position="1018"/>
    </location>
</feature>
<comment type="similarity">
    <text evidence="3 10">Belongs to the CND1 (condensin subunit 1) family.</text>
</comment>
<dbReference type="PANTHER" id="PTHR14222">
    <property type="entry name" value="CONDENSIN"/>
    <property type="match status" value="1"/>
</dbReference>
<reference evidence="14 15" key="1">
    <citation type="submission" date="2024-03" db="EMBL/GenBank/DDBJ databases">
        <title>The genome assembly and annotation of the cricket Gryllus longicercus Weissman &amp; Gray.</title>
        <authorList>
            <person name="Szrajer S."/>
            <person name="Gray D."/>
            <person name="Ylla G."/>
        </authorList>
    </citation>
    <scope>NUCLEOTIDE SEQUENCE [LARGE SCALE GENOMIC DNA]</scope>
    <source>
        <strain evidence="14">DAG 2021-001</strain>
        <tissue evidence="14">Whole body minus gut</tissue>
    </source>
</reference>
<dbReference type="GO" id="GO:0042393">
    <property type="term" value="F:histone binding"/>
    <property type="evidence" value="ECO:0007669"/>
    <property type="project" value="TreeGrafter"/>
</dbReference>
<dbReference type="InterPro" id="IPR026971">
    <property type="entry name" value="CND1/NCAPD3"/>
</dbReference>
<evidence type="ECO:0000256" key="5">
    <source>
        <dbReference type="ARBA" id="ARBA00022618"/>
    </source>
</evidence>
<keyword evidence="15" id="KW-1185">Reference proteome</keyword>
<evidence type="ECO:0000256" key="9">
    <source>
        <dbReference type="ARBA" id="ARBA00023306"/>
    </source>
</evidence>
<name>A0AAN9VQ45_9ORTH</name>
<dbReference type="Pfam" id="PF12922">
    <property type="entry name" value="Cnd1_N"/>
    <property type="match status" value="1"/>
</dbReference>
<keyword evidence="6 10" id="KW-0498">Mitosis</keyword>
<dbReference type="PANTHER" id="PTHR14222:SF2">
    <property type="entry name" value="CONDENSIN COMPLEX SUBUNIT 1"/>
    <property type="match status" value="1"/>
</dbReference>
<dbReference type="GO" id="GO:0007076">
    <property type="term" value="P:mitotic chromosome condensation"/>
    <property type="evidence" value="ECO:0007669"/>
    <property type="project" value="InterPro"/>
</dbReference>
<evidence type="ECO:0000256" key="8">
    <source>
        <dbReference type="ARBA" id="ARBA00023242"/>
    </source>
</evidence>
<feature type="compositionally biased region" description="Acidic residues" evidence="11">
    <location>
        <begin position="1389"/>
        <end position="1400"/>
    </location>
</feature>
<keyword evidence="4" id="KW-0158">Chromosome</keyword>
<feature type="region of interest" description="Disordered" evidence="11">
    <location>
        <begin position="973"/>
        <end position="1030"/>
    </location>
</feature>
<keyword evidence="9 10" id="KW-0131">Cell cycle</keyword>
<dbReference type="InterPro" id="IPR011989">
    <property type="entry name" value="ARM-like"/>
</dbReference>
<evidence type="ECO:0000256" key="6">
    <source>
        <dbReference type="ARBA" id="ARBA00022776"/>
    </source>
</evidence>
<dbReference type="GO" id="GO:0000796">
    <property type="term" value="C:condensin complex"/>
    <property type="evidence" value="ECO:0007669"/>
    <property type="project" value="TreeGrafter"/>
</dbReference>
<gene>
    <name evidence="14" type="ORF">R5R35_011493</name>
</gene>
<dbReference type="InterPro" id="IPR024324">
    <property type="entry name" value="Condensin_cplx_su1_N"/>
</dbReference>
<dbReference type="GO" id="GO:0010032">
    <property type="term" value="P:meiotic chromosome condensation"/>
    <property type="evidence" value="ECO:0007669"/>
    <property type="project" value="TreeGrafter"/>
</dbReference>
<dbReference type="Pfam" id="PF12717">
    <property type="entry name" value="Cnd1"/>
    <property type="match status" value="1"/>
</dbReference>
<evidence type="ECO:0000259" key="12">
    <source>
        <dbReference type="Pfam" id="PF12717"/>
    </source>
</evidence>
<evidence type="ECO:0000256" key="4">
    <source>
        <dbReference type="ARBA" id="ARBA00022454"/>
    </source>
</evidence>